<keyword evidence="1" id="KW-0175">Coiled coil</keyword>
<feature type="region of interest" description="Disordered" evidence="2">
    <location>
        <begin position="1"/>
        <end position="29"/>
    </location>
</feature>
<reference evidence="3 4" key="1">
    <citation type="submission" date="2024-02" db="EMBL/GenBank/DDBJ databases">
        <authorList>
            <person name="Chen Y."/>
            <person name="Shah S."/>
            <person name="Dougan E. K."/>
            <person name="Thang M."/>
            <person name="Chan C."/>
        </authorList>
    </citation>
    <scope>NUCLEOTIDE SEQUENCE [LARGE SCALE GENOMIC DNA]</scope>
</reference>
<evidence type="ECO:0000256" key="1">
    <source>
        <dbReference type="SAM" id="Coils"/>
    </source>
</evidence>
<accession>A0ABP0KT12</accession>
<evidence type="ECO:0000313" key="3">
    <source>
        <dbReference type="EMBL" id="CAK9029687.1"/>
    </source>
</evidence>
<gene>
    <name evidence="3" type="ORF">CCMP2556_LOCUS17580</name>
</gene>
<feature type="coiled-coil region" evidence="1">
    <location>
        <begin position="34"/>
        <end position="96"/>
    </location>
</feature>
<protein>
    <submittedName>
        <fullName evidence="3">Uncharacterized protein</fullName>
    </submittedName>
</protein>
<organism evidence="3 4">
    <name type="scientific">Durusdinium trenchii</name>
    <dbReference type="NCBI Taxonomy" id="1381693"/>
    <lineage>
        <taxon>Eukaryota</taxon>
        <taxon>Sar</taxon>
        <taxon>Alveolata</taxon>
        <taxon>Dinophyceae</taxon>
        <taxon>Suessiales</taxon>
        <taxon>Symbiodiniaceae</taxon>
        <taxon>Durusdinium</taxon>
    </lineage>
</organism>
<dbReference type="Proteomes" id="UP001642484">
    <property type="component" value="Unassembled WGS sequence"/>
</dbReference>
<feature type="compositionally biased region" description="Low complexity" evidence="2">
    <location>
        <begin position="9"/>
        <end position="20"/>
    </location>
</feature>
<evidence type="ECO:0000313" key="4">
    <source>
        <dbReference type="Proteomes" id="UP001642484"/>
    </source>
</evidence>
<sequence length="234" mass="26354">MEPCELSGPSSRTAAAASPLRRPRARTQAGMDEIEELAMAREKFEEEKERINAQRLEVEEKARQNAQEEEALLDELRMLENQIAEISSRLQGTTAELTTEGKQQNAEVASKRMAALTMLSCERDWLQEEVHILKGQSTSLEEKVVQLSKELEEAKASAARGAEETAQLRCELHERREERASFTAQQAANAKADAGLKLQVFALDDHVSRLTQAVEMEQNMQQEDWKGSLSFLRV</sequence>
<dbReference type="EMBL" id="CAXAMN010009757">
    <property type="protein sequence ID" value="CAK9029687.1"/>
    <property type="molecule type" value="Genomic_DNA"/>
</dbReference>
<evidence type="ECO:0000256" key="2">
    <source>
        <dbReference type="SAM" id="MobiDB-lite"/>
    </source>
</evidence>
<keyword evidence="4" id="KW-1185">Reference proteome</keyword>
<comment type="caution">
    <text evidence="3">The sequence shown here is derived from an EMBL/GenBank/DDBJ whole genome shotgun (WGS) entry which is preliminary data.</text>
</comment>
<name>A0ABP0KT12_9DINO</name>
<proteinExistence type="predicted"/>
<feature type="coiled-coil region" evidence="1">
    <location>
        <begin position="137"/>
        <end position="164"/>
    </location>
</feature>